<dbReference type="RefSeq" id="WP_172312643.1">
    <property type="nucleotide sequence ID" value="NZ_WOEY01000078.1"/>
</dbReference>
<accession>A0ABX2BTV2</accession>
<evidence type="ECO:0000313" key="1">
    <source>
        <dbReference type="EMBL" id="NPT43435.1"/>
    </source>
</evidence>
<proteinExistence type="predicted"/>
<name>A0ABX2BTV2_9BURK</name>
<sequence>MSCASDDCAKAVEPPGLAASGSASDYRQISYDYPFNADLALAHIQQQSVQSIAQLADVPLLRAVNR</sequence>
<comment type="caution">
    <text evidence="1">The sequence shown here is derived from an EMBL/GenBank/DDBJ whole genome shotgun (WGS) entry which is preliminary data.</text>
</comment>
<dbReference type="EMBL" id="WOEY01000078">
    <property type="protein sequence ID" value="NPT43435.1"/>
    <property type="molecule type" value="Genomic_DNA"/>
</dbReference>
<gene>
    <name evidence="1" type="ORF">GNZ12_19405</name>
</gene>
<keyword evidence="2" id="KW-1185">Reference proteome</keyword>
<organism evidence="1 2">
    <name type="scientific">Paraburkholderia solitsugae</name>
    <dbReference type="NCBI Taxonomy" id="2675748"/>
    <lineage>
        <taxon>Bacteria</taxon>
        <taxon>Pseudomonadati</taxon>
        <taxon>Pseudomonadota</taxon>
        <taxon>Betaproteobacteria</taxon>
        <taxon>Burkholderiales</taxon>
        <taxon>Burkholderiaceae</taxon>
        <taxon>Paraburkholderia</taxon>
    </lineage>
</organism>
<dbReference type="Proteomes" id="UP000652198">
    <property type="component" value="Unassembled WGS sequence"/>
</dbReference>
<reference evidence="1 2" key="1">
    <citation type="submission" date="2019-11" db="EMBL/GenBank/DDBJ databases">
        <title>Metabolism of dissolved organic matter in forest soils.</title>
        <authorList>
            <person name="Cyle K.T."/>
            <person name="Wilhelm R.C."/>
            <person name="Martinez C.E."/>
        </authorList>
    </citation>
    <scope>NUCLEOTIDE SEQUENCE [LARGE SCALE GENOMIC DNA]</scope>
    <source>
        <strain evidence="1 2">1N</strain>
    </source>
</reference>
<evidence type="ECO:0000313" key="2">
    <source>
        <dbReference type="Proteomes" id="UP000652198"/>
    </source>
</evidence>
<protein>
    <submittedName>
        <fullName evidence="1">Uncharacterized protein</fullName>
    </submittedName>
</protein>